<name>A0A060SF37_PYCCI</name>
<dbReference type="AlphaFoldDB" id="A0A060SF37"/>
<dbReference type="OMA" id="EWVRPRM"/>
<comment type="caution">
    <text evidence="1">The sequence shown here is derived from an EMBL/GenBank/DDBJ whole genome shotgun (WGS) entry which is preliminary data.</text>
</comment>
<dbReference type="EMBL" id="CCBP010000119">
    <property type="protein sequence ID" value="CDO73142.1"/>
    <property type="molecule type" value="Genomic_DNA"/>
</dbReference>
<dbReference type="OrthoDB" id="3038119at2759"/>
<evidence type="ECO:0000313" key="1">
    <source>
        <dbReference type="EMBL" id="CDO73142.1"/>
    </source>
</evidence>
<sequence length="451" mass="49394">MAASTRRRVNPESLAVRLGPELVRELESYVKPGEIEMPSFAIRQQIQMRHKVDRRHIYDWFHSKGLRVTKEDKRATVEQKTGAMRMQRQIRRTIAPAMPSVAPCPSLSDGTTDSAPPSPALLTPPVVPAEFHHPLISQEKVPIAAFLDHHGAFRRKVEDFHTVDPSAWLEGGPTQASLTAHQTLRQMSSTLDLPPRPPPGYSRKFREPEIDVIFMLDESVMSNSQQREACYNVLSRVLGPANGVQECVGTYMAHMSRQREIYYGDFLPDAASARSVDKLGLPVSPASGQVTPSVSQDVMQDTLSLQQQVLQEALNAVFNLSAFSMDSQLAGAADTPQSTNESSPVGSAGVNSLVLDDLLASPVLRDSETPQGKTVTFAPEDKVWFRPRLSGYLSPPVIPSFDSSSSSLAGALGECSATLAHMSDHAVRRKSKEWVRPRMGRARAYSGGGGM</sequence>
<protein>
    <submittedName>
        <fullName evidence="1">Uncharacterized protein</fullName>
    </submittedName>
</protein>
<dbReference type="HOGENOM" id="CLU_607115_0_0_1"/>
<reference evidence="1" key="1">
    <citation type="submission" date="2014-01" db="EMBL/GenBank/DDBJ databases">
        <title>The genome of the white-rot fungus Pycnoporus cinnabarinus: a basidiomycete model with a versatile arsenal for lignocellulosic biomass breakdown.</title>
        <authorList>
            <person name="Levasseur A."/>
            <person name="Lomascolo A."/>
            <person name="Ruiz-Duenas F.J."/>
            <person name="Uzan E."/>
            <person name="Piumi F."/>
            <person name="Kues U."/>
            <person name="Ram A.F.J."/>
            <person name="Murat C."/>
            <person name="Haon M."/>
            <person name="Benoit I."/>
            <person name="Arfi Y."/>
            <person name="Chevret D."/>
            <person name="Drula E."/>
            <person name="Kwon M.J."/>
            <person name="Gouret P."/>
            <person name="Lesage-Meessen L."/>
            <person name="Lombard V."/>
            <person name="Mariette J."/>
            <person name="Noirot C."/>
            <person name="Park J."/>
            <person name="Patyshakuliyeva A."/>
            <person name="Wieneger R.A.B."/>
            <person name="Wosten H.A.B."/>
            <person name="Martin F."/>
            <person name="Coutinho P.M."/>
            <person name="de Vries R."/>
            <person name="Martinez A.T."/>
            <person name="Klopp C."/>
            <person name="Pontarotti P."/>
            <person name="Henrissat B."/>
            <person name="Record E."/>
        </authorList>
    </citation>
    <scope>NUCLEOTIDE SEQUENCE [LARGE SCALE GENOMIC DNA]</scope>
    <source>
        <strain evidence="1">BRFM137</strain>
    </source>
</reference>
<organism evidence="1 2">
    <name type="scientific">Pycnoporus cinnabarinus</name>
    <name type="common">Cinnabar-red polypore</name>
    <name type="synonym">Trametes cinnabarina</name>
    <dbReference type="NCBI Taxonomy" id="5643"/>
    <lineage>
        <taxon>Eukaryota</taxon>
        <taxon>Fungi</taxon>
        <taxon>Dikarya</taxon>
        <taxon>Basidiomycota</taxon>
        <taxon>Agaricomycotina</taxon>
        <taxon>Agaricomycetes</taxon>
        <taxon>Polyporales</taxon>
        <taxon>Polyporaceae</taxon>
        <taxon>Trametes</taxon>
    </lineage>
</organism>
<gene>
    <name evidence="1" type="ORF">BN946_scf185007.g197</name>
</gene>
<proteinExistence type="predicted"/>
<accession>A0A060SF37</accession>
<dbReference type="Proteomes" id="UP000029665">
    <property type="component" value="Unassembled WGS sequence"/>
</dbReference>
<evidence type="ECO:0000313" key="2">
    <source>
        <dbReference type="Proteomes" id="UP000029665"/>
    </source>
</evidence>
<keyword evidence="2" id="KW-1185">Reference proteome</keyword>